<dbReference type="PANTHER" id="PTHR16296:SF2">
    <property type="entry name" value="TRANSMEMBRANE PROTEIN 126A"/>
    <property type="match status" value="1"/>
</dbReference>
<comment type="caution">
    <text evidence="7">The sequence shown here is derived from an EMBL/GenBank/DDBJ whole genome shotgun (WGS) entry which is preliminary data.</text>
</comment>
<evidence type="ECO:0000256" key="2">
    <source>
        <dbReference type="ARBA" id="ARBA00022692"/>
    </source>
</evidence>
<evidence type="ECO:0000313" key="8">
    <source>
        <dbReference type="Proteomes" id="UP001054945"/>
    </source>
</evidence>
<dbReference type="PANTHER" id="PTHR16296">
    <property type="entry name" value="UNCHARACTERIZED HYPOTHALAMUS PROTEIN HT007"/>
    <property type="match status" value="1"/>
</dbReference>
<gene>
    <name evidence="7" type="primary">AVEN_106433_1</name>
    <name evidence="7" type="ORF">CEXT_438311</name>
</gene>
<dbReference type="GO" id="GO:0031966">
    <property type="term" value="C:mitochondrial membrane"/>
    <property type="evidence" value="ECO:0007669"/>
    <property type="project" value="UniProtKB-SubCell"/>
</dbReference>
<proteinExistence type="predicted"/>
<comment type="subcellular location">
    <subcellularLocation>
        <location evidence="1">Mitochondrion membrane</location>
        <topology evidence="1">Multi-pass membrane protein</topology>
    </subcellularLocation>
</comment>
<dbReference type="EMBL" id="BPLR01015079">
    <property type="protein sequence ID" value="GIY73420.1"/>
    <property type="molecule type" value="Genomic_DNA"/>
</dbReference>
<keyword evidence="5 6" id="KW-0472">Membrane</keyword>
<accession>A0AAV4VSQ1</accession>
<dbReference type="Pfam" id="PF07114">
    <property type="entry name" value="TMEM126"/>
    <property type="match status" value="1"/>
</dbReference>
<keyword evidence="2 6" id="KW-0812">Transmembrane</keyword>
<dbReference type="AlphaFoldDB" id="A0AAV4VSQ1"/>
<evidence type="ECO:0000256" key="5">
    <source>
        <dbReference type="ARBA" id="ARBA00023136"/>
    </source>
</evidence>
<keyword evidence="4" id="KW-0496">Mitochondrion</keyword>
<evidence type="ECO:0000256" key="3">
    <source>
        <dbReference type="ARBA" id="ARBA00022989"/>
    </source>
</evidence>
<feature type="transmembrane region" description="Helical" evidence="6">
    <location>
        <begin position="168"/>
        <end position="185"/>
    </location>
</feature>
<evidence type="ECO:0000313" key="7">
    <source>
        <dbReference type="EMBL" id="GIY73420.1"/>
    </source>
</evidence>
<reference evidence="7 8" key="1">
    <citation type="submission" date="2021-06" db="EMBL/GenBank/DDBJ databases">
        <title>Caerostris extrusa draft genome.</title>
        <authorList>
            <person name="Kono N."/>
            <person name="Arakawa K."/>
        </authorList>
    </citation>
    <scope>NUCLEOTIDE SEQUENCE [LARGE SCALE GENOMIC DNA]</scope>
</reference>
<name>A0AAV4VSQ1_CAEEX</name>
<evidence type="ECO:0000256" key="1">
    <source>
        <dbReference type="ARBA" id="ARBA00004225"/>
    </source>
</evidence>
<protein>
    <submittedName>
        <fullName evidence="7">Uncharacterized protein</fullName>
    </submittedName>
</protein>
<sequence length="198" mass="22663">MDEPTSPGEKRQVTKRMVKEFNINLIRTWKPASEIWAFKFGDDVLGIMNAVSGAFVMHEVRKHLKLRPHVRGTCYIPVTALAYTLTDVFHSNYISRKILERDSCSLCITTKAGIIQAALGVAYPLIISPIIGFYMADKLLTYPIPSIHRAPRELFYLWMKIVAKNRRFILVSSTIQIVAASLVTFEKQSFFFNFINMK</sequence>
<evidence type="ECO:0000256" key="6">
    <source>
        <dbReference type="SAM" id="Phobius"/>
    </source>
</evidence>
<keyword evidence="3 6" id="KW-1133">Transmembrane helix</keyword>
<dbReference type="InterPro" id="IPR009801">
    <property type="entry name" value="TMEM126"/>
</dbReference>
<keyword evidence="8" id="KW-1185">Reference proteome</keyword>
<organism evidence="7 8">
    <name type="scientific">Caerostris extrusa</name>
    <name type="common">Bark spider</name>
    <name type="synonym">Caerostris bankana</name>
    <dbReference type="NCBI Taxonomy" id="172846"/>
    <lineage>
        <taxon>Eukaryota</taxon>
        <taxon>Metazoa</taxon>
        <taxon>Ecdysozoa</taxon>
        <taxon>Arthropoda</taxon>
        <taxon>Chelicerata</taxon>
        <taxon>Arachnida</taxon>
        <taxon>Araneae</taxon>
        <taxon>Araneomorphae</taxon>
        <taxon>Entelegynae</taxon>
        <taxon>Araneoidea</taxon>
        <taxon>Araneidae</taxon>
        <taxon>Caerostris</taxon>
    </lineage>
</organism>
<dbReference type="GO" id="GO:0032981">
    <property type="term" value="P:mitochondrial respiratory chain complex I assembly"/>
    <property type="evidence" value="ECO:0007669"/>
    <property type="project" value="TreeGrafter"/>
</dbReference>
<dbReference type="Proteomes" id="UP001054945">
    <property type="component" value="Unassembled WGS sequence"/>
</dbReference>
<feature type="transmembrane region" description="Helical" evidence="6">
    <location>
        <begin position="114"/>
        <end position="136"/>
    </location>
</feature>
<evidence type="ECO:0000256" key="4">
    <source>
        <dbReference type="ARBA" id="ARBA00023128"/>
    </source>
</evidence>